<gene>
    <name evidence="5" type="ORF">GCM10023081_23770</name>
</gene>
<protein>
    <recommendedName>
        <fullName evidence="4">HTH tetR-type domain-containing protein</fullName>
    </recommendedName>
</protein>
<evidence type="ECO:0000259" key="4">
    <source>
        <dbReference type="PROSITE" id="PS50977"/>
    </source>
</evidence>
<dbReference type="InterPro" id="IPR001647">
    <property type="entry name" value="HTH_TetR"/>
</dbReference>
<reference evidence="6" key="1">
    <citation type="journal article" date="2019" name="Int. J. Syst. Evol. Microbiol.">
        <title>The Global Catalogue of Microorganisms (GCM) 10K type strain sequencing project: providing services to taxonomists for standard genome sequencing and annotation.</title>
        <authorList>
            <consortium name="The Broad Institute Genomics Platform"/>
            <consortium name="The Broad Institute Genome Sequencing Center for Infectious Disease"/>
            <person name="Wu L."/>
            <person name="Ma J."/>
        </authorList>
    </citation>
    <scope>NUCLEOTIDE SEQUENCE [LARGE SCALE GENOMIC DNA]</scope>
    <source>
        <strain evidence="6">JCM 30742</strain>
    </source>
</reference>
<dbReference type="EMBL" id="BAABEO010000015">
    <property type="protein sequence ID" value="GAA3685506.1"/>
    <property type="molecule type" value="Genomic_DNA"/>
</dbReference>
<dbReference type="Gene3D" id="1.10.357.10">
    <property type="entry name" value="Tetracycline Repressor, domain 2"/>
    <property type="match status" value="2"/>
</dbReference>
<name>A0ABP7CE13_9MICC</name>
<keyword evidence="1 2" id="KW-0238">DNA-binding</keyword>
<evidence type="ECO:0000313" key="6">
    <source>
        <dbReference type="Proteomes" id="UP001500752"/>
    </source>
</evidence>
<dbReference type="SUPFAM" id="SSF46689">
    <property type="entry name" value="Homeodomain-like"/>
    <property type="match status" value="2"/>
</dbReference>
<evidence type="ECO:0000313" key="5">
    <source>
        <dbReference type="EMBL" id="GAA3685506.1"/>
    </source>
</evidence>
<dbReference type="Pfam" id="PF00440">
    <property type="entry name" value="TetR_N"/>
    <property type="match status" value="2"/>
</dbReference>
<feature type="DNA-binding region" description="H-T-H motif" evidence="2">
    <location>
        <begin position="36"/>
        <end position="55"/>
    </location>
</feature>
<dbReference type="Proteomes" id="UP001500752">
    <property type="component" value="Unassembled WGS sequence"/>
</dbReference>
<dbReference type="PANTHER" id="PTHR30055:SF146">
    <property type="entry name" value="HTH-TYPE TRANSCRIPTIONAL DUAL REGULATOR CECR"/>
    <property type="match status" value="1"/>
</dbReference>
<proteinExistence type="predicted"/>
<feature type="DNA-binding region" description="H-T-H motif" evidence="2">
    <location>
        <begin position="256"/>
        <end position="275"/>
    </location>
</feature>
<accession>A0ABP7CE13</accession>
<dbReference type="InterPro" id="IPR009057">
    <property type="entry name" value="Homeodomain-like_sf"/>
</dbReference>
<comment type="caution">
    <text evidence="5">The sequence shown here is derived from an EMBL/GenBank/DDBJ whole genome shotgun (WGS) entry which is preliminary data.</text>
</comment>
<dbReference type="PROSITE" id="PS50977">
    <property type="entry name" value="HTH_TETR_2"/>
    <property type="match status" value="2"/>
</dbReference>
<dbReference type="RefSeq" id="WP_345151006.1">
    <property type="nucleotide sequence ID" value="NZ_BAABEO010000015.1"/>
</dbReference>
<evidence type="ECO:0000256" key="1">
    <source>
        <dbReference type="ARBA" id="ARBA00023125"/>
    </source>
</evidence>
<dbReference type="InterPro" id="IPR050109">
    <property type="entry name" value="HTH-type_TetR-like_transc_reg"/>
</dbReference>
<evidence type="ECO:0000256" key="3">
    <source>
        <dbReference type="SAM" id="MobiDB-lite"/>
    </source>
</evidence>
<keyword evidence="6" id="KW-1185">Reference proteome</keyword>
<dbReference type="PRINTS" id="PR00455">
    <property type="entry name" value="HTHTETR"/>
</dbReference>
<feature type="domain" description="HTH tetR-type" evidence="4">
    <location>
        <begin position="233"/>
        <end position="293"/>
    </location>
</feature>
<feature type="region of interest" description="Disordered" evidence="3">
    <location>
        <begin position="210"/>
        <end position="236"/>
    </location>
</feature>
<organism evidence="5 6">
    <name type="scientific">Arthrobacter ginkgonis</name>
    <dbReference type="NCBI Taxonomy" id="1630594"/>
    <lineage>
        <taxon>Bacteria</taxon>
        <taxon>Bacillati</taxon>
        <taxon>Actinomycetota</taxon>
        <taxon>Actinomycetes</taxon>
        <taxon>Micrococcales</taxon>
        <taxon>Micrococcaceae</taxon>
        <taxon>Arthrobacter</taxon>
    </lineage>
</organism>
<feature type="domain" description="HTH tetR-type" evidence="4">
    <location>
        <begin position="13"/>
        <end position="73"/>
    </location>
</feature>
<evidence type="ECO:0000256" key="2">
    <source>
        <dbReference type="PROSITE-ProRule" id="PRU00335"/>
    </source>
</evidence>
<sequence>MTEPTRRRNRQGDASRRRILEAALGIAAESGYRAATIARITEETGLPASSIFWHFKNKQVLLAEALEHSYQGRRAEVPEWVQTGSPETLEARLVENLTFGARVPRQSDYWRLGLTVALEGPDVDPQLSGRFVEIRGYSRGRMVDWWGRELGVELHTSESGYLGDLTLAFLDGRFLNQALSGAFPRRMTRMFAHGLALAAREGVAPGSAQVPALGAPSLPAPSRSARSGQAEPPSSRETLLRAAEKVMAARGFEGATIAKICKEAGLPASSLYWQFKDKDDLLAEVMKAGGESWLAAVEGRPYQLGLGWKDALEERLGWMLADAESNPAPLRIGHLLALQHSGGGEAGRRAFKEIRAERSRRVARWFVEATDPGLDARQARQLADLLQVLADGLFISVQLEDRNRPLASHAAAMAAIARGAVEYLHTEKAAIAS</sequence>
<feature type="compositionally biased region" description="Low complexity" evidence="3">
    <location>
        <begin position="211"/>
        <end position="228"/>
    </location>
</feature>
<dbReference type="PANTHER" id="PTHR30055">
    <property type="entry name" value="HTH-TYPE TRANSCRIPTIONAL REGULATOR RUTR"/>
    <property type="match status" value="1"/>
</dbReference>